<organism evidence="1">
    <name type="scientific">Timema genevievae</name>
    <name type="common">Walking stick</name>
    <dbReference type="NCBI Taxonomy" id="629358"/>
    <lineage>
        <taxon>Eukaryota</taxon>
        <taxon>Metazoa</taxon>
        <taxon>Ecdysozoa</taxon>
        <taxon>Arthropoda</taxon>
        <taxon>Hexapoda</taxon>
        <taxon>Insecta</taxon>
        <taxon>Pterygota</taxon>
        <taxon>Neoptera</taxon>
        <taxon>Polyneoptera</taxon>
        <taxon>Phasmatodea</taxon>
        <taxon>Timematodea</taxon>
        <taxon>Timematoidea</taxon>
        <taxon>Timematidae</taxon>
        <taxon>Timema</taxon>
    </lineage>
</organism>
<sequence>MSDQGSDNPHAMSVLAMDLKHIESSLLDRTDADKYLKSLYDLYSSSSVQFFILDLVPLHTSAHHLHLFLGLPLGLMPKPFRAKLDHLFT</sequence>
<protein>
    <submittedName>
        <fullName evidence="1">Uncharacterized protein</fullName>
    </submittedName>
</protein>
<gene>
    <name evidence="1" type="ORF">TGEB3V08_LOCUS8594</name>
</gene>
<dbReference type="EMBL" id="OE843389">
    <property type="protein sequence ID" value="CAD7603021.1"/>
    <property type="molecule type" value="Genomic_DNA"/>
</dbReference>
<accession>A0A7R9K3U7</accession>
<evidence type="ECO:0000313" key="1">
    <source>
        <dbReference type="EMBL" id="CAD7603021.1"/>
    </source>
</evidence>
<proteinExistence type="predicted"/>
<dbReference type="AlphaFoldDB" id="A0A7R9K3U7"/>
<reference evidence="1" key="1">
    <citation type="submission" date="2020-11" db="EMBL/GenBank/DDBJ databases">
        <authorList>
            <person name="Tran Van P."/>
        </authorList>
    </citation>
    <scope>NUCLEOTIDE SEQUENCE</scope>
</reference>
<name>A0A7R9K3U7_TIMGE</name>